<proteinExistence type="predicted"/>
<dbReference type="InterPro" id="IPR007278">
    <property type="entry name" value="DUF397"/>
</dbReference>
<dbReference type="AlphaFoldDB" id="A0A6I4WDY5"/>
<protein>
    <submittedName>
        <fullName evidence="2">DUF397 domain-containing protein</fullName>
    </submittedName>
</protein>
<keyword evidence="3" id="KW-1185">Reference proteome</keyword>
<gene>
    <name evidence="2" type="ORF">GQ466_14275</name>
</gene>
<dbReference type="OrthoDB" id="3540894at2"/>
<organism evidence="2 3">
    <name type="scientific">Actinomadura rayongensis</name>
    <dbReference type="NCBI Taxonomy" id="1429076"/>
    <lineage>
        <taxon>Bacteria</taxon>
        <taxon>Bacillati</taxon>
        <taxon>Actinomycetota</taxon>
        <taxon>Actinomycetes</taxon>
        <taxon>Streptosporangiales</taxon>
        <taxon>Thermomonosporaceae</taxon>
        <taxon>Actinomadura</taxon>
    </lineage>
</organism>
<dbReference type="RefSeq" id="WP_161103328.1">
    <property type="nucleotide sequence ID" value="NZ_JBHLYI010000010.1"/>
</dbReference>
<comment type="caution">
    <text evidence="2">The sequence shown here is derived from an EMBL/GenBank/DDBJ whole genome shotgun (WGS) entry which is preliminary data.</text>
</comment>
<name>A0A6I4WDY5_9ACTN</name>
<dbReference type="EMBL" id="WUTW01000002">
    <property type="protein sequence ID" value="MXQ65204.1"/>
    <property type="molecule type" value="Genomic_DNA"/>
</dbReference>
<accession>A0A6I4WDY5</accession>
<evidence type="ECO:0000259" key="1">
    <source>
        <dbReference type="Pfam" id="PF04149"/>
    </source>
</evidence>
<evidence type="ECO:0000313" key="2">
    <source>
        <dbReference type="EMBL" id="MXQ65204.1"/>
    </source>
</evidence>
<feature type="domain" description="DUF397" evidence="1">
    <location>
        <begin position="4"/>
        <end position="56"/>
    </location>
</feature>
<evidence type="ECO:0000313" key="3">
    <source>
        <dbReference type="Proteomes" id="UP000431901"/>
    </source>
</evidence>
<reference evidence="2 3" key="1">
    <citation type="submission" date="2019-12" db="EMBL/GenBank/DDBJ databases">
        <title>Nocardia macrotermitis sp. nov. and Nocardia aurantia sp. nov., isolated from the gut of the fungus growing-termite Macrotermes natalensis.</title>
        <authorList>
            <person name="Christine B."/>
            <person name="Rene B."/>
        </authorList>
    </citation>
    <scope>NUCLEOTIDE SEQUENCE [LARGE SCALE GENOMIC DNA]</scope>
    <source>
        <strain evidence="2 3">DSM 102126</strain>
    </source>
</reference>
<sequence length="62" mass="6605">MPTNWRKSTHSGTEHLNCVEAASIPGKVHIRDTAAREAGTITLPKAHFATLLAAARTNALTP</sequence>
<dbReference type="Pfam" id="PF04149">
    <property type="entry name" value="DUF397"/>
    <property type="match status" value="1"/>
</dbReference>
<dbReference type="Proteomes" id="UP000431901">
    <property type="component" value="Unassembled WGS sequence"/>
</dbReference>